<dbReference type="PROSITE" id="PS01184">
    <property type="entry name" value="UBIE_2"/>
    <property type="match status" value="1"/>
</dbReference>
<dbReference type="AlphaFoldDB" id="A0A0B5QSQ7"/>
<feature type="binding site" evidence="4">
    <location>
        <position position="58"/>
    </location>
    <ligand>
        <name>S-adenosyl-L-methionine</name>
        <dbReference type="ChEBI" id="CHEBI:59789"/>
    </ligand>
</feature>
<comment type="catalytic activity">
    <reaction evidence="4">
        <text>a 2-demethylmenaquinol + S-adenosyl-L-methionine = a menaquinol + S-adenosyl-L-homocysteine + H(+)</text>
        <dbReference type="Rhea" id="RHEA:42640"/>
        <dbReference type="Rhea" id="RHEA-COMP:9539"/>
        <dbReference type="Rhea" id="RHEA-COMP:9563"/>
        <dbReference type="ChEBI" id="CHEBI:15378"/>
        <dbReference type="ChEBI" id="CHEBI:18151"/>
        <dbReference type="ChEBI" id="CHEBI:55437"/>
        <dbReference type="ChEBI" id="CHEBI:57856"/>
        <dbReference type="ChEBI" id="CHEBI:59789"/>
        <dbReference type="EC" id="2.1.1.163"/>
    </reaction>
</comment>
<evidence type="ECO:0000313" key="6">
    <source>
        <dbReference type="Proteomes" id="UP000031866"/>
    </source>
</evidence>
<keyword evidence="2 4" id="KW-0808">Transferase</keyword>
<dbReference type="SUPFAM" id="SSF53335">
    <property type="entry name" value="S-adenosyl-L-methionine-dependent methyltransferases"/>
    <property type="match status" value="1"/>
</dbReference>
<feature type="binding site" evidence="4">
    <location>
        <position position="79"/>
    </location>
    <ligand>
        <name>S-adenosyl-L-methionine</name>
        <dbReference type="ChEBI" id="CHEBI:59789"/>
    </ligand>
</feature>
<dbReference type="InterPro" id="IPR023576">
    <property type="entry name" value="UbiE/COQ5_MeTrFase_CS"/>
</dbReference>
<evidence type="ECO:0000256" key="4">
    <source>
        <dbReference type="HAMAP-Rule" id="MF_01813"/>
    </source>
</evidence>
<dbReference type="RefSeq" id="WP_023975530.1">
    <property type="nucleotide sequence ID" value="NZ_CP010086.2"/>
</dbReference>
<evidence type="ECO:0000256" key="1">
    <source>
        <dbReference type="ARBA" id="ARBA00022603"/>
    </source>
</evidence>
<dbReference type="GO" id="GO:0043770">
    <property type="term" value="F:demethylmenaquinone methyltransferase activity"/>
    <property type="evidence" value="ECO:0007669"/>
    <property type="project" value="UniProtKB-UniRule"/>
</dbReference>
<dbReference type="GO" id="GO:0009234">
    <property type="term" value="P:menaquinone biosynthetic process"/>
    <property type="evidence" value="ECO:0007669"/>
    <property type="project" value="UniProtKB-UniRule"/>
</dbReference>
<dbReference type="Proteomes" id="UP000031866">
    <property type="component" value="Chromosome"/>
</dbReference>
<accession>A0A0B5QSQ7</accession>
<dbReference type="PANTHER" id="PTHR43591">
    <property type="entry name" value="METHYLTRANSFERASE"/>
    <property type="match status" value="1"/>
</dbReference>
<dbReference type="STRING" id="1520.LF65_03346"/>
<organism evidence="5 6">
    <name type="scientific">Clostridium beijerinckii</name>
    <name type="common">Clostridium MP</name>
    <dbReference type="NCBI Taxonomy" id="1520"/>
    <lineage>
        <taxon>Bacteria</taxon>
        <taxon>Bacillati</taxon>
        <taxon>Bacillota</taxon>
        <taxon>Clostridia</taxon>
        <taxon>Eubacteriales</taxon>
        <taxon>Clostridiaceae</taxon>
        <taxon>Clostridium</taxon>
    </lineage>
</organism>
<keyword evidence="1 4" id="KW-0489">Methyltransferase</keyword>
<comment type="function">
    <text evidence="4">Methyltransferase required for the conversion of demethylmenaquinol (DMKH2) to menaquinol (MKH2).</text>
</comment>
<dbReference type="InterPro" id="IPR004033">
    <property type="entry name" value="UbiE/COQ5_MeTrFase"/>
</dbReference>
<dbReference type="InterPro" id="IPR029063">
    <property type="entry name" value="SAM-dependent_MTases_sf"/>
</dbReference>
<dbReference type="HAMAP" id="MF_01813">
    <property type="entry name" value="MenG_UbiE_methyltr"/>
    <property type="match status" value="1"/>
</dbReference>
<dbReference type="Gene3D" id="3.40.50.150">
    <property type="entry name" value="Vaccinia Virus protein VP39"/>
    <property type="match status" value="1"/>
</dbReference>
<name>A0A0B5QSQ7_CLOBE</name>
<keyword evidence="3 4" id="KW-0949">S-adenosyl-L-methionine</keyword>
<dbReference type="EC" id="2.1.1.163" evidence="4"/>
<gene>
    <name evidence="4" type="primary">menG</name>
    <name evidence="5" type="ORF">LF65_03346</name>
</gene>
<dbReference type="Pfam" id="PF01209">
    <property type="entry name" value="Ubie_methyltran"/>
    <property type="match status" value="1"/>
</dbReference>
<dbReference type="PROSITE" id="PS51608">
    <property type="entry name" value="SAM_MT_UBIE"/>
    <property type="match status" value="1"/>
</dbReference>
<dbReference type="CDD" id="cd02440">
    <property type="entry name" value="AdoMet_MTases"/>
    <property type="match status" value="1"/>
</dbReference>
<dbReference type="KEGG" id="cbei:LF65_03346"/>
<dbReference type="GO" id="GO:0032259">
    <property type="term" value="P:methylation"/>
    <property type="evidence" value="ECO:0007669"/>
    <property type="project" value="UniProtKB-KW"/>
</dbReference>
<proteinExistence type="inferred from homology"/>
<dbReference type="NCBIfam" id="NF001244">
    <property type="entry name" value="PRK00216.1-5"/>
    <property type="match status" value="1"/>
</dbReference>
<evidence type="ECO:0000313" key="5">
    <source>
        <dbReference type="EMBL" id="AJG99908.1"/>
    </source>
</evidence>
<evidence type="ECO:0000256" key="3">
    <source>
        <dbReference type="ARBA" id="ARBA00022691"/>
    </source>
</evidence>
<dbReference type="EMBL" id="CP010086">
    <property type="protein sequence ID" value="AJG99908.1"/>
    <property type="molecule type" value="Genomic_DNA"/>
</dbReference>
<reference evidence="6" key="1">
    <citation type="submission" date="2014-12" db="EMBL/GenBank/DDBJ databases">
        <title>Genome sequence of Clostridium beijerinckii strain 59B.</title>
        <authorList>
            <person name="Little G.T."/>
            <person name="Minton N.P."/>
        </authorList>
    </citation>
    <scope>NUCLEOTIDE SEQUENCE [LARGE SCALE GENOMIC DNA]</scope>
    <source>
        <strain evidence="6">59B</strain>
    </source>
</reference>
<dbReference type="UniPathway" id="UPA00079">
    <property type="reaction ID" value="UER00169"/>
</dbReference>
<sequence>MAEINVTDVEKIFSVIAKRYDMLNSILTLNIDRLWRRKAIKICNIKEGHQVLDLCCGTGQMINYECKAVGKNTTVIGVDFSQEMLNVGAKRLNQSLKDYTYELIKGSILELPFEENTFDCITIAFGLRNIPDKNKALSEMYRVLKPGGKVVCLELSKPNIPILKNIYDLYFNHVLPAVGSIGTGDKKAYYYLRDSVNNFMNKKQLKDALEKIGFKNSEYESLTFGIASIHYGNK</sequence>
<evidence type="ECO:0000256" key="2">
    <source>
        <dbReference type="ARBA" id="ARBA00022679"/>
    </source>
</evidence>
<comment type="caution">
    <text evidence="4">Lacks conserved residue(s) required for the propagation of feature annotation.</text>
</comment>
<dbReference type="NCBIfam" id="NF001243">
    <property type="entry name" value="PRK00216.1-4"/>
    <property type="match status" value="1"/>
</dbReference>
<dbReference type="OrthoDB" id="9808140at2"/>
<comment type="pathway">
    <text evidence="4">Quinol/quinone metabolism; menaquinone biosynthesis; menaquinol from 1,4-dihydroxy-2-naphthoate: step 2/2.</text>
</comment>
<dbReference type="PANTHER" id="PTHR43591:SF24">
    <property type="entry name" value="2-METHOXY-6-POLYPRENYL-1,4-BENZOQUINOL METHYLASE, MITOCHONDRIAL"/>
    <property type="match status" value="1"/>
</dbReference>
<keyword evidence="4" id="KW-0474">Menaquinone biosynthesis</keyword>
<protein>
    <recommendedName>
        <fullName evidence="4">Demethylmenaquinone methyltransferase</fullName>
        <ecNumber evidence="4">2.1.1.163</ecNumber>
    </recommendedName>
</protein>
<comment type="similarity">
    <text evidence="4">Belongs to the class I-like SAM-binding methyltransferase superfamily. MenG/UbiE family.</text>
</comment>
<dbReference type="NCBIfam" id="TIGR01934">
    <property type="entry name" value="MenG_MenH_UbiE"/>
    <property type="match status" value="1"/>
</dbReference>